<keyword evidence="2" id="KW-1185">Reference proteome</keyword>
<proteinExistence type="predicted"/>
<dbReference type="PANTHER" id="PTHR35276:SF1">
    <property type="entry name" value="TRNA (MNM(5)S(2)U34)-METHYLTRANSFERASE, CHLOROPLASTIC"/>
    <property type="match status" value="1"/>
</dbReference>
<dbReference type="PANTHER" id="PTHR35276">
    <property type="entry name" value="S-ADENOSYL-L-METHIONINE-DEPENDENT METHYLTRANSFERASES SUPERFAMILY PROTEIN"/>
    <property type="match status" value="1"/>
</dbReference>
<dbReference type="InterPro" id="IPR029063">
    <property type="entry name" value="SAM-dependent_MTases_sf"/>
</dbReference>
<dbReference type="AlphaFoldDB" id="A0AAV8V4T1"/>
<dbReference type="Gene3D" id="3.40.50.150">
    <property type="entry name" value="Vaccinia Virus protein VP39"/>
    <property type="match status" value="1"/>
</dbReference>
<reference evidence="1 2" key="1">
    <citation type="journal article" date="2023" name="Nat. Commun.">
        <title>Origin of minicircular mitochondrial genomes in red algae.</title>
        <authorList>
            <person name="Lee Y."/>
            <person name="Cho C.H."/>
            <person name="Lee Y.M."/>
            <person name="Park S.I."/>
            <person name="Yang J.H."/>
            <person name="West J.A."/>
            <person name="Bhattacharya D."/>
            <person name="Yoon H.S."/>
        </authorList>
    </citation>
    <scope>NUCLEOTIDE SEQUENCE [LARGE SCALE GENOMIC DNA]</scope>
    <source>
        <strain evidence="1 2">CCMP1338</strain>
        <tissue evidence="1">Whole cell</tissue>
    </source>
</reference>
<accession>A0AAV8V4T1</accession>
<sequence>MRVTEPLFFVLSACVSRPAAGPVKAWDSQLLPNQAKLSRELWSRAIRPGDTVIDATCGRGKDTLTLAEMTGTAGMVVAVDLQPSAIKQSKDYVEKNLSPEKRPTMLWVNESHERFPNAIQAESVSAIVYNLGYLPGDDSDKTIVTKSESTMRSLQAGLELLRRGGLITVTAYIKQEGGPEEEAAVLDMASNLDPKLWTVKYVQWINRELAPSIIAIEKKI</sequence>
<dbReference type="InterPro" id="IPR010719">
    <property type="entry name" value="MnmM_MeTrfase"/>
</dbReference>
<dbReference type="EMBL" id="JAMWBK010000001">
    <property type="protein sequence ID" value="KAJ8909098.1"/>
    <property type="molecule type" value="Genomic_DNA"/>
</dbReference>
<evidence type="ECO:0008006" key="3">
    <source>
        <dbReference type="Google" id="ProtNLM"/>
    </source>
</evidence>
<dbReference type="SUPFAM" id="SSF53335">
    <property type="entry name" value="S-adenosyl-L-methionine-dependent methyltransferases"/>
    <property type="match status" value="1"/>
</dbReference>
<comment type="caution">
    <text evidence="1">The sequence shown here is derived from an EMBL/GenBank/DDBJ whole genome shotgun (WGS) entry which is preliminary data.</text>
</comment>
<organism evidence="1 2">
    <name type="scientific">Rhodosorus marinus</name>
    <dbReference type="NCBI Taxonomy" id="101924"/>
    <lineage>
        <taxon>Eukaryota</taxon>
        <taxon>Rhodophyta</taxon>
        <taxon>Stylonematophyceae</taxon>
        <taxon>Stylonematales</taxon>
        <taxon>Stylonemataceae</taxon>
        <taxon>Rhodosorus</taxon>
    </lineage>
</organism>
<protein>
    <recommendedName>
        <fullName evidence="3">Methyltransferase domain-containing protein</fullName>
    </recommendedName>
</protein>
<dbReference type="Pfam" id="PF06962">
    <property type="entry name" value="rRNA_methylase"/>
    <property type="match status" value="1"/>
</dbReference>
<dbReference type="CDD" id="cd02440">
    <property type="entry name" value="AdoMet_MTases"/>
    <property type="match status" value="1"/>
</dbReference>
<dbReference type="Proteomes" id="UP001157974">
    <property type="component" value="Unassembled WGS sequence"/>
</dbReference>
<name>A0AAV8V4T1_9RHOD</name>
<evidence type="ECO:0000313" key="2">
    <source>
        <dbReference type="Proteomes" id="UP001157974"/>
    </source>
</evidence>
<gene>
    <name evidence="1" type="ORF">NDN08_005794</name>
</gene>
<evidence type="ECO:0000313" key="1">
    <source>
        <dbReference type="EMBL" id="KAJ8909098.1"/>
    </source>
</evidence>